<proteinExistence type="predicted"/>
<name>A0AC35TR37_9BILA</name>
<protein>
    <submittedName>
        <fullName evidence="2">L-serine ammonia-lyase</fullName>
    </submittedName>
</protein>
<dbReference type="Proteomes" id="UP000095286">
    <property type="component" value="Unplaced"/>
</dbReference>
<evidence type="ECO:0000313" key="1">
    <source>
        <dbReference type="Proteomes" id="UP000095286"/>
    </source>
</evidence>
<dbReference type="WBParaSite" id="RSKR_0000315100.1">
    <property type="protein sequence ID" value="RSKR_0000315100.1"/>
    <property type="gene ID" value="RSKR_0000315100"/>
</dbReference>
<sequence>MLELQEIIAATNRIKKFIHVTPILCSESINLIINKNVNFKCENFQKTGSFKARGALNAILKDIPLGVVTHSIGNHGLALAWAASIASIPCYVVVPPTLNHLKRSQMEAYGCEIVESDYGTIASRESKCTEMVAKTSFKYVDPCNDVDVMAGQGSLAPEIMESNPETEAILISIGGGGLSGGISKYLKGTNVKVYCVEVEGKSLQESMTKGDNLNEKRKDTIKTIADGISRISIPEACFAEIFENCEKSILTVNDNEIKEAMKLIFERLKVVIEPTGAVSLAALIKYKDTVLKDIKNVTLVICGGNVNIEQIGALF</sequence>
<reference evidence="2" key="1">
    <citation type="submission" date="2016-11" db="UniProtKB">
        <authorList>
            <consortium name="WormBaseParasite"/>
        </authorList>
    </citation>
    <scope>IDENTIFICATION</scope>
    <source>
        <strain evidence="2">KR3021</strain>
    </source>
</reference>
<evidence type="ECO:0000313" key="2">
    <source>
        <dbReference type="WBParaSite" id="RSKR_0000315100.1"/>
    </source>
</evidence>
<organism evidence="1 2">
    <name type="scientific">Rhabditophanes sp. KR3021</name>
    <dbReference type="NCBI Taxonomy" id="114890"/>
    <lineage>
        <taxon>Eukaryota</taxon>
        <taxon>Metazoa</taxon>
        <taxon>Ecdysozoa</taxon>
        <taxon>Nematoda</taxon>
        <taxon>Chromadorea</taxon>
        <taxon>Rhabditida</taxon>
        <taxon>Tylenchina</taxon>
        <taxon>Panagrolaimomorpha</taxon>
        <taxon>Strongyloidoidea</taxon>
        <taxon>Alloionematidae</taxon>
        <taxon>Rhabditophanes</taxon>
    </lineage>
</organism>
<accession>A0AC35TR37</accession>